<dbReference type="Proteomes" id="UP000317839">
    <property type="component" value="Unassembled WGS sequence"/>
</dbReference>
<dbReference type="Pfam" id="PF00892">
    <property type="entry name" value="EamA"/>
    <property type="match status" value="1"/>
</dbReference>
<evidence type="ECO:0000256" key="4">
    <source>
        <dbReference type="ARBA" id="ARBA00022475"/>
    </source>
</evidence>
<keyword evidence="4" id="KW-1003">Cell membrane</keyword>
<comment type="similarity">
    <text evidence="2">Belongs to the EamA transporter family.</text>
</comment>
<gene>
    <name evidence="10" type="primary">rarD</name>
    <name evidence="10" type="ORF">FLL45_18730</name>
</gene>
<evidence type="ECO:0000256" key="7">
    <source>
        <dbReference type="ARBA" id="ARBA00023136"/>
    </source>
</evidence>
<keyword evidence="3" id="KW-0813">Transport</keyword>
<dbReference type="PANTHER" id="PTHR22911:SF137">
    <property type="entry name" value="SOLUTE CARRIER FAMILY 35 MEMBER G2-RELATED"/>
    <property type="match status" value="1"/>
</dbReference>
<dbReference type="AlphaFoldDB" id="A0A545T4Z4"/>
<dbReference type="OrthoDB" id="369870at2"/>
<comment type="subcellular location">
    <subcellularLocation>
        <location evidence="1">Cell membrane</location>
        <topology evidence="1">Multi-pass membrane protein</topology>
    </subcellularLocation>
</comment>
<feature type="transmembrane region" description="Helical" evidence="8">
    <location>
        <begin position="72"/>
        <end position="93"/>
    </location>
</feature>
<dbReference type="NCBIfam" id="TIGR00688">
    <property type="entry name" value="rarD"/>
    <property type="match status" value="1"/>
</dbReference>
<feature type="transmembrane region" description="Helical" evidence="8">
    <location>
        <begin position="179"/>
        <end position="199"/>
    </location>
</feature>
<accession>A0A545T4Z4</accession>
<feature type="transmembrane region" description="Helical" evidence="8">
    <location>
        <begin position="39"/>
        <end position="57"/>
    </location>
</feature>
<dbReference type="PANTHER" id="PTHR22911">
    <property type="entry name" value="ACYL-MALONYL CONDENSING ENZYME-RELATED"/>
    <property type="match status" value="1"/>
</dbReference>
<comment type="caution">
    <text evidence="10">The sequence shown here is derived from an EMBL/GenBank/DDBJ whole genome shotgun (WGS) entry which is preliminary data.</text>
</comment>
<feature type="transmembrane region" description="Helical" evidence="8">
    <location>
        <begin position="128"/>
        <end position="145"/>
    </location>
</feature>
<evidence type="ECO:0000259" key="9">
    <source>
        <dbReference type="Pfam" id="PF00892"/>
    </source>
</evidence>
<name>A0A545T4Z4_9GAMM</name>
<dbReference type="RefSeq" id="WP_142943585.1">
    <property type="nucleotide sequence ID" value="NZ_VIKR01000005.1"/>
</dbReference>
<feature type="transmembrane region" description="Helical" evidence="8">
    <location>
        <begin position="205"/>
        <end position="230"/>
    </location>
</feature>
<keyword evidence="6 8" id="KW-1133">Transmembrane helix</keyword>
<evidence type="ECO:0000313" key="11">
    <source>
        <dbReference type="Proteomes" id="UP000317839"/>
    </source>
</evidence>
<evidence type="ECO:0000256" key="5">
    <source>
        <dbReference type="ARBA" id="ARBA00022692"/>
    </source>
</evidence>
<evidence type="ECO:0000256" key="6">
    <source>
        <dbReference type="ARBA" id="ARBA00022989"/>
    </source>
</evidence>
<feature type="transmembrane region" description="Helical" evidence="8">
    <location>
        <begin position="7"/>
        <end position="27"/>
    </location>
</feature>
<feature type="transmembrane region" description="Helical" evidence="8">
    <location>
        <begin position="267"/>
        <end position="285"/>
    </location>
</feature>
<dbReference type="SUPFAM" id="SSF103481">
    <property type="entry name" value="Multidrug resistance efflux transporter EmrE"/>
    <property type="match status" value="2"/>
</dbReference>
<evidence type="ECO:0000256" key="3">
    <source>
        <dbReference type="ARBA" id="ARBA00022448"/>
    </source>
</evidence>
<feature type="transmembrane region" description="Helical" evidence="8">
    <location>
        <begin position="151"/>
        <end position="167"/>
    </location>
</feature>
<sequence>MSTKTETSGWLFGIGAFVAWGLVPIYFKAVESVSAEEILAHRIAWCVPVTLLLMILLRKKIEVIQVFKNKKVFLGLVASTALVSSNWYIFTWAVTNEQILATSLGYFINPIMSILLGVIFLSEKLSKLQWAAVGCATLGVVNQMINYGEVPWIALSLATTFGLYGFIRKQLAVDSLNGLLVETMIAFPVAAGYAIWVLINQQAMFLNASLNIDLLLVFGGFVTAVPLIWFAAAAKKIPLNSIGFLQFIAPSMSFTLATQLYNEPLGFEQFLSFAFIWLGLLLYLIKPIQQVFTKPKATLSRK</sequence>
<dbReference type="InterPro" id="IPR004626">
    <property type="entry name" value="RarD"/>
</dbReference>
<evidence type="ECO:0000313" key="10">
    <source>
        <dbReference type="EMBL" id="TQV72255.1"/>
    </source>
</evidence>
<protein>
    <submittedName>
        <fullName evidence="10">EamA family transporter RarD</fullName>
    </submittedName>
</protein>
<dbReference type="GO" id="GO:0005886">
    <property type="term" value="C:plasma membrane"/>
    <property type="evidence" value="ECO:0007669"/>
    <property type="project" value="UniProtKB-SubCell"/>
</dbReference>
<keyword evidence="5 8" id="KW-0812">Transmembrane</keyword>
<feature type="transmembrane region" description="Helical" evidence="8">
    <location>
        <begin position="242"/>
        <end position="261"/>
    </location>
</feature>
<proteinExistence type="inferred from homology"/>
<dbReference type="EMBL" id="VIKR01000005">
    <property type="protein sequence ID" value="TQV72255.1"/>
    <property type="molecule type" value="Genomic_DNA"/>
</dbReference>
<feature type="transmembrane region" description="Helical" evidence="8">
    <location>
        <begin position="99"/>
        <end position="121"/>
    </location>
</feature>
<reference evidence="10 11" key="1">
    <citation type="submission" date="2019-06" db="EMBL/GenBank/DDBJ databases">
        <title>Draft genome of Aliikangiella marina GYP-15.</title>
        <authorList>
            <person name="Wang G."/>
        </authorList>
    </citation>
    <scope>NUCLEOTIDE SEQUENCE [LARGE SCALE GENOMIC DNA]</scope>
    <source>
        <strain evidence="10 11">GYP-15</strain>
    </source>
</reference>
<evidence type="ECO:0000256" key="8">
    <source>
        <dbReference type="SAM" id="Phobius"/>
    </source>
</evidence>
<dbReference type="InterPro" id="IPR037185">
    <property type="entry name" value="EmrE-like"/>
</dbReference>
<organism evidence="10 11">
    <name type="scientific">Aliikangiella marina</name>
    <dbReference type="NCBI Taxonomy" id="1712262"/>
    <lineage>
        <taxon>Bacteria</taxon>
        <taxon>Pseudomonadati</taxon>
        <taxon>Pseudomonadota</taxon>
        <taxon>Gammaproteobacteria</taxon>
        <taxon>Oceanospirillales</taxon>
        <taxon>Pleioneaceae</taxon>
        <taxon>Aliikangiella</taxon>
    </lineage>
</organism>
<dbReference type="InterPro" id="IPR000620">
    <property type="entry name" value="EamA_dom"/>
</dbReference>
<evidence type="ECO:0000256" key="1">
    <source>
        <dbReference type="ARBA" id="ARBA00004651"/>
    </source>
</evidence>
<evidence type="ECO:0000256" key="2">
    <source>
        <dbReference type="ARBA" id="ARBA00007362"/>
    </source>
</evidence>
<keyword evidence="11" id="KW-1185">Reference proteome</keyword>
<feature type="domain" description="EamA" evidence="9">
    <location>
        <begin position="8"/>
        <end position="141"/>
    </location>
</feature>
<keyword evidence="7 8" id="KW-0472">Membrane</keyword>